<organism evidence="1 2">
    <name type="scientific">Streptomyces tagetis</name>
    <dbReference type="NCBI Taxonomy" id="2820809"/>
    <lineage>
        <taxon>Bacteria</taxon>
        <taxon>Bacillati</taxon>
        <taxon>Actinomycetota</taxon>
        <taxon>Actinomycetes</taxon>
        <taxon>Kitasatosporales</taxon>
        <taxon>Streptomycetaceae</taxon>
        <taxon>Streptomyces</taxon>
    </lineage>
</organism>
<evidence type="ECO:0000313" key="2">
    <source>
        <dbReference type="Proteomes" id="UP000677875"/>
    </source>
</evidence>
<dbReference type="EMBL" id="JAGPNL010000009">
    <property type="protein sequence ID" value="MBQ0830131.1"/>
    <property type="molecule type" value="Genomic_DNA"/>
</dbReference>
<name>A0A940XKF1_9ACTN</name>
<dbReference type="RefSeq" id="WP_210875726.1">
    <property type="nucleotide sequence ID" value="NZ_JAGPNL010000009.1"/>
</dbReference>
<dbReference type="Proteomes" id="UP000677875">
    <property type="component" value="Unassembled WGS sequence"/>
</dbReference>
<dbReference type="AlphaFoldDB" id="A0A940XKF1"/>
<protein>
    <submittedName>
        <fullName evidence="1">Uncharacterized protein</fullName>
    </submittedName>
</protein>
<gene>
    <name evidence="1" type="ORF">J5Y05_27130</name>
</gene>
<keyword evidence="2" id="KW-1185">Reference proteome</keyword>
<evidence type="ECO:0000313" key="1">
    <source>
        <dbReference type="EMBL" id="MBQ0830131.1"/>
    </source>
</evidence>
<comment type="caution">
    <text evidence="1">The sequence shown here is derived from an EMBL/GenBank/DDBJ whole genome shotgun (WGS) entry which is preliminary data.</text>
</comment>
<reference evidence="1" key="1">
    <citation type="submission" date="2021-04" db="EMBL/GenBank/DDBJ databases">
        <title>Genome seq and assembly of Streptomyces sp. RG38.</title>
        <authorList>
            <person name="Chhetri G."/>
        </authorList>
    </citation>
    <scope>NUCLEOTIDE SEQUENCE</scope>
    <source>
        <strain evidence="1">RG38</strain>
    </source>
</reference>
<sequence>MTAWTSALSIQHIPWSPAETAAYRALVDHLGGTETTPPCPGCNKAAPDCETGTRLRRALRDATRARCDQGRPAAER</sequence>
<accession>A0A940XKF1</accession>
<proteinExistence type="predicted"/>